<gene>
    <name evidence="1" type="ORF">LCGC14_1422000</name>
</gene>
<sequence length="28" mass="3443">MNQKDLLHVIIDNREQKLKHLLDKRKDT</sequence>
<feature type="non-terminal residue" evidence="1">
    <location>
        <position position="28"/>
    </location>
</feature>
<dbReference type="EMBL" id="LAZR01009499">
    <property type="protein sequence ID" value="KKM72285.1"/>
    <property type="molecule type" value="Genomic_DNA"/>
</dbReference>
<evidence type="ECO:0000313" key="1">
    <source>
        <dbReference type="EMBL" id="KKM72285.1"/>
    </source>
</evidence>
<name>A0A0F9M6M8_9ZZZZ</name>
<protein>
    <submittedName>
        <fullName evidence="1">Uncharacterized protein</fullName>
    </submittedName>
</protein>
<organism evidence="1">
    <name type="scientific">marine sediment metagenome</name>
    <dbReference type="NCBI Taxonomy" id="412755"/>
    <lineage>
        <taxon>unclassified sequences</taxon>
        <taxon>metagenomes</taxon>
        <taxon>ecological metagenomes</taxon>
    </lineage>
</organism>
<dbReference type="AlphaFoldDB" id="A0A0F9M6M8"/>
<comment type="caution">
    <text evidence="1">The sequence shown here is derived from an EMBL/GenBank/DDBJ whole genome shotgun (WGS) entry which is preliminary data.</text>
</comment>
<reference evidence="1" key="1">
    <citation type="journal article" date="2015" name="Nature">
        <title>Complex archaea that bridge the gap between prokaryotes and eukaryotes.</title>
        <authorList>
            <person name="Spang A."/>
            <person name="Saw J.H."/>
            <person name="Jorgensen S.L."/>
            <person name="Zaremba-Niedzwiedzka K."/>
            <person name="Martijn J."/>
            <person name="Lind A.E."/>
            <person name="van Eijk R."/>
            <person name="Schleper C."/>
            <person name="Guy L."/>
            <person name="Ettema T.J."/>
        </authorList>
    </citation>
    <scope>NUCLEOTIDE SEQUENCE</scope>
</reference>
<accession>A0A0F9M6M8</accession>
<proteinExistence type="predicted"/>